<organism evidence="1 2">
    <name type="scientific">Paraoerskovia sediminicola</name>
    <dbReference type="NCBI Taxonomy" id="1138587"/>
    <lineage>
        <taxon>Bacteria</taxon>
        <taxon>Bacillati</taxon>
        <taxon>Actinomycetota</taxon>
        <taxon>Actinomycetes</taxon>
        <taxon>Micrococcales</taxon>
        <taxon>Cellulomonadaceae</taxon>
        <taxon>Paraoerskovia</taxon>
    </lineage>
</organism>
<dbReference type="Proteomes" id="UP001321475">
    <property type="component" value="Chromosome"/>
</dbReference>
<dbReference type="EMBL" id="AP027729">
    <property type="protein sequence ID" value="BDZ40807.1"/>
    <property type="molecule type" value="Genomic_DNA"/>
</dbReference>
<keyword evidence="2" id="KW-1185">Reference proteome</keyword>
<name>A0ABN6X7U5_9CELL</name>
<reference evidence="2" key="1">
    <citation type="journal article" date="2019" name="Int. J. Syst. Evol. Microbiol.">
        <title>The Global Catalogue of Microorganisms (GCM) 10K type strain sequencing project: providing services to taxonomists for standard genome sequencing and annotation.</title>
        <authorList>
            <consortium name="The Broad Institute Genomics Platform"/>
            <consortium name="The Broad Institute Genome Sequencing Center for Infectious Disease"/>
            <person name="Wu L."/>
            <person name="Ma J."/>
        </authorList>
    </citation>
    <scope>NUCLEOTIDE SEQUENCE [LARGE SCALE GENOMIC DNA]</scope>
    <source>
        <strain evidence="2">NBRC 108565</strain>
    </source>
</reference>
<evidence type="ECO:0000313" key="2">
    <source>
        <dbReference type="Proteomes" id="UP001321475"/>
    </source>
</evidence>
<evidence type="ECO:0008006" key="3">
    <source>
        <dbReference type="Google" id="ProtNLM"/>
    </source>
</evidence>
<sequence>MIDPDGAEWLTVTAAARAVRVRPSAIWNWCSRGKVRRQRLGRIAWVHMGDVRAAEHAWRKRMTSV</sequence>
<proteinExistence type="predicted"/>
<dbReference type="InterPro" id="IPR010982">
    <property type="entry name" value="Lambda_DNA-bd_dom_sf"/>
</dbReference>
<accession>A0ABN6X7U5</accession>
<evidence type="ECO:0000313" key="1">
    <source>
        <dbReference type="EMBL" id="BDZ40807.1"/>
    </source>
</evidence>
<protein>
    <recommendedName>
        <fullName evidence="3">Helix-turn-helix domain-containing protein</fullName>
    </recommendedName>
</protein>
<gene>
    <name evidence="1" type="ORF">GCM10025865_01060</name>
</gene>
<dbReference type="Gene3D" id="1.10.260.40">
    <property type="entry name" value="lambda repressor-like DNA-binding domains"/>
    <property type="match status" value="1"/>
</dbReference>